<dbReference type="Gene3D" id="3.90.1300.10">
    <property type="entry name" value="Amidase signature (AS) domain"/>
    <property type="match status" value="1"/>
</dbReference>
<evidence type="ECO:0000256" key="1">
    <source>
        <dbReference type="SAM" id="MobiDB-lite"/>
    </source>
</evidence>
<feature type="region of interest" description="Disordered" evidence="1">
    <location>
        <begin position="279"/>
        <end position="303"/>
    </location>
</feature>
<sequence>MLRLYLAAAISGLLEAASSFTFSSTGRTVELDGIYYYLPAEPVATLDHLVAQRKNTASPRHLSPLTVVTANGSDYMSQSLSAAITNYKTIDDVFSEGFLSTIYVQYTSPKPRGFSTPTFANSTNGTTQVFSSHANTSNVLPNGPYFLSSSGDIFQAWRLYSDFSGAFTESALANPDGTFSVLPAGVSGQSLAIAVPSRIYYTKTVDKPLAGVRLGIKDIYDVAGLRTSNGNRAWYHLYEPATQNATPVQRLIDAGAVIVGKMVTSQFANGEEATADWVDYHSPFNPRGDGYQDPSSSSSGPGAGAASYAWLDLTLGSDTGGSVRGPSQKQGLYGNRPTHDLVSLENTMPLAPELDTAGLLTKDPVLWAEAAQALYGDNVTISHAYPKQIKAYGFPANVSANGDELLLDFLAKLSAFIGADVIDYDIEADWNATSNANVTLNDLTYLTYAILIAQRQTALVRDPFFADYAAIHDGRRPFIDPAPLVRWTWGDSYPNATVDIANANRTIFADWVSSNVLVADEKTCSDSLLLYVGSQASVDYRNEYEGAPSPPVGGGIIGRVSPFWGGPDFVVPIGETTYYSNITLHDEYLPVTVDILAAKGCDGMIYGLVQDLVKEGILKPSVAGYSSTEGGEVLLKRRAW</sequence>
<evidence type="ECO:0000313" key="5">
    <source>
        <dbReference type="EMBL" id="USW53815.1"/>
    </source>
</evidence>
<organism evidence="5 6">
    <name type="scientific">Septoria linicola</name>
    <dbReference type="NCBI Taxonomy" id="215465"/>
    <lineage>
        <taxon>Eukaryota</taxon>
        <taxon>Fungi</taxon>
        <taxon>Dikarya</taxon>
        <taxon>Ascomycota</taxon>
        <taxon>Pezizomycotina</taxon>
        <taxon>Dothideomycetes</taxon>
        <taxon>Dothideomycetidae</taxon>
        <taxon>Mycosphaerellales</taxon>
        <taxon>Mycosphaerellaceae</taxon>
        <taxon>Septoria</taxon>
    </lineage>
</organism>
<feature type="domain" description="Scytalone dehydratase-like protein Arp1 N-terminal" evidence="4">
    <location>
        <begin position="43"/>
        <end position="160"/>
    </location>
</feature>
<dbReference type="PANTHER" id="PTHR46310:SF7">
    <property type="entry name" value="AMIDASE 1"/>
    <property type="match status" value="1"/>
</dbReference>
<evidence type="ECO:0000259" key="3">
    <source>
        <dbReference type="Pfam" id="PF01425"/>
    </source>
</evidence>
<gene>
    <name evidence="5" type="ORF">Slin15195_G071340</name>
</gene>
<dbReference type="EMBL" id="CP099422">
    <property type="protein sequence ID" value="USW53815.1"/>
    <property type="molecule type" value="Genomic_DNA"/>
</dbReference>
<feature type="domain" description="Amidase" evidence="3">
    <location>
        <begin position="200"/>
        <end position="363"/>
    </location>
</feature>
<dbReference type="AlphaFoldDB" id="A0A9Q9AWH5"/>
<dbReference type="SUPFAM" id="SSF75304">
    <property type="entry name" value="Amidase signature (AS) enzymes"/>
    <property type="match status" value="1"/>
</dbReference>
<feature type="signal peptide" evidence="2">
    <location>
        <begin position="1"/>
        <end position="19"/>
    </location>
</feature>
<evidence type="ECO:0000313" key="6">
    <source>
        <dbReference type="Proteomes" id="UP001056384"/>
    </source>
</evidence>
<dbReference type="Pfam" id="PF26053">
    <property type="entry name" value="DUF8016"/>
    <property type="match status" value="1"/>
</dbReference>
<evidence type="ECO:0000256" key="2">
    <source>
        <dbReference type="SAM" id="SignalP"/>
    </source>
</evidence>
<dbReference type="InterPro" id="IPR023631">
    <property type="entry name" value="Amidase_dom"/>
</dbReference>
<dbReference type="Proteomes" id="UP001056384">
    <property type="component" value="Chromosome 5"/>
</dbReference>
<feature type="compositionally biased region" description="Low complexity" evidence="1">
    <location>
        <begin position="294"/>
        <end position="303"/>
    </location>
</feature>
<name>A0A9Q9AWH5_9PEZI</name>
<dbReference type="InterPro" id="IPR036928">
    <property type="entry name" value="AS_sf"/>
</dbReference>
<keyword evidence="6" id="KW-1185">Reference proteome</keyword>
<protein>
    <submittedName>
        <fullName evidence="5">Amidase</fullName>
    </submittedName>
</protein>
<keyword evidence="2" id="KW-0732">Signal</keyword>
<dbReference type="Pfam" id="PF01425">
    <property type="entry name" value="Amidase"/>
    <property type="match status" value="1"/>
</dbReference>
<evidence type="ECO:0000259" key="4">
    <source>
        <dbReference type="Pfam" id="PF26053"/>
    </source>
</evidence>
<proteinExistence type="predicted"/>
<dbReference type="PANTHER" id="PTHR46310">
    <property type="entry name" value="AMIDASE 1"/>
    <property type="match status" value="1"/>
</dbReference>
<dbReference type="InterPro" id="IPR058329">
    <property type="entry name" value="Arp1_N"/>
</dbReference>
<accession>A0A9Q9AWH5</accession>
<reference evidence="5" key="1">
    <citation type="submission" date="2022-06" db="EMBL/GenBank/DDBJ databases">
        <title>Complete genome sequences of two strains of the flax pathogen Septoria linicola.</title>
        <authorList>
            <person name="Lapalu N."/>
            <person name="Simon A."/>
            <person name="Demenou B."/>
            <person name="Paumier D."/>
            <person name="Guillot M.-P."/>
            <person name="Gout L."/>
            <person name="Valade R."/>
        </authorList>
    </citation>
    <scope>NUCLEOTIDE SEQUENCE</scope>
    <source>
        <strain evidence="5">SE15195</strain>
    </source>
</reference>
<feature type="chain" id="PRO_5040493462" evidence="2">
    <location>
        <begin position="20"/>
        <end position="640"/>
    </location>
</feature>